<evidence type="ECO:0000313" key="1">
    <source>
        <dbReference type="EMBL" id="UOE36689.1"/>
    </source>
</evidence>
<keyword evidence="2" id="KW-1185">Reference proteome</keyword>
<sequence>MNPYSHPSERLLEQLIDNSTALCQVDLKLKALHQGDKTTALAIETELVFARRTERIIWVLMLAGSLSFGYLCHKLYPEWLPTHLAPLQPLFKQL</sequence>
<name>A0ABY4BD50_9BACT</name>
<protein>
    <submittedName>
        <fullName evidence="1">Uncharacterized protein</fullName>
    </submittedName>
</protein>
<evidence type="ECO:0000313" key="2">
    <source>
        <dbReference type="Proteomes" id="UP000831390"/>
    </source>
</evidence>
<accession>A0ABY4BD50</accession>
<organism evidence="1 2">
    <name type="scientific">Hymenobacter monticola</name>
    <dbReference type="NCBI Taxonomy" id="1705399"/>
    <lineage>
        <taxon>Bacteria</taxon>
        <taxon>Pseudomonadati</taxon>
        <taxon>Bacteroidota</taxon>
        <taxon>Cytophagia</taxon>
        <taxon>Cytophagales</taxon>
        <taxon>Hymenobacteraceae</taxon>
        <taxon>Hymenobacter</taxon>
    </lineage>
</organism>
<dbReference type="EMBL" id="CP094537">
    <property type="protein sequence ID" value="UOE36689.1"/>
    <property type="molecule type" value="Genomic_DNA"/>
</dbReference>
<keyword evidence="1" id="KW-0614">Plasmid</keyword>
<proteinExistence type="predicted"/>
<gene>
    <name evidence="1" type="ORF">MTP16_24690</name>
</gene>
<dbReference type="Proteomes" id="UP000831390">
    <property type="component" value="Plasmid unnamed3"/>
</dbReference>
<geneLocation type="plasmid" evidence="1 2">
    <name>unnamed3</name>
</geneLocation>
<dbReference type="RefSeq" id="WP_243520802.1">
    <property type="nucleotide sequence ID" value="NZ_CP094537.1"/>
</dbReference>
<reference evidence="1 2" key="1">
    <citation type="submission" date="2022-03" db="EMBL/GenBank/DDBJ databases">
        <title>Hymenobactersp. isolated from the air.</title>
        <authorList>
            <person name="Won M."/>
            <person name="Kwon S.-W."/>
        </authorList>
    </citation>
    <scope>NUCLEOTIDE SEQUENCE [LARGE SCALE GENOMIC DNA]</scope>
    <source>
        <strain evidence="1 2">KACC 22596</strain>
        <plasmid evidence="1 2">unnamed3</plasmid>
    </source>
</reference>